<feature type="region of interest" description="Disordered" evidence="4">
    <location>
        <begin position="745"/>
        <end position="764"/>
    </location>
</feature>
<feature type="compositionally biased region" description="Acidic residues" evidence="4">
    <location>
        <begin position="665"/>
        <end position="677"/>
    </location>
</feature>
<gene>
    <name evidence="6" type="ORF">I206_05079</name>
    <name evidence="7" type="ORF">I206_106253</name>
</gene>
<reference evidence="6" key="1">
    <citation type="submission" date="2013-07" db="EMBL/GenBank/DDBJ databases">
        <title>The Genome Sequence of Cryptococcus pinus CBS10737.</title>
        <authorList>
            <consortium name="The Broad Institute Genome Sequencing Platform"/>
            <person name="Cuomo C."/>
            <person name="Litvintseva A."/>
            <person name="Chen Y."/>
            <person name="Heitman J."/>
            <person name="Sun S."/>
            <person name="Springer D."/>
            <person name="Dromer F."/>
            <person name="Young S.K."/>
            <person name="Zeng Q."/>
            <person name="Gargeya S."/>
            <person name="Fitzgerald M."/>
            <person name="Abouelleil A."/>
            <person name="Alvarado L."/>
            <person name="Berlin A.M."/>
            <person name="Chapman S.B."/>
            <person name="Dewar J."/>
            <person name="Goldberg J."/>
            <person name="Griggs A."/>
            <person name="Gujja S."/>
            <person name="Hansen M."/>
            <person name="Howarth C."/>
            <person name="Imamovic A."/>
            <person name="Larimer J."/>
            <person name="McCowan C."/>
            <person name="Murphy C."/>
            <person name="Pearson M."/>
            <person name="Priest M."/>
            <person name="Roberts A."/>
            <person name="Saif S."/>
            <person name="Shea T."/>
            <person name="Sykes S."/>
            <person name="Wortman J."/>
            <person name="Nusbaum C."/>
            <person name="Birren B."/>
        </authorList>
    </citation>
    <scope>NUCLEOTIDE SEQUENCE [LARGE SCALE GENOMIC DNA]</scope>
    <source>
        <strain evidence="6">CBS 10737</strain>
    </source>
</reference>
<keyword evidence="2 3" id="KW-0539">Nucleus</keyword>
<evidence type="ECO:0000256" key="4">
    <source>
        <dbReference type="SAM" id="MobiDB-lite"/>
    </source>
</evidence>
<dbReference type="OrthoDB" id="5954824at2759"/>
<dbReference type="InterPro" id="IPR050211">
    <property type="entry name" value="FOX_domain-containing"/>
</dbReference>
<dbReference type="CDD" id="cd00059">
    <property type="entry name" value="FH_FOX"/>
    <property type="match status" value="1"/>
</dbReference>
<keyword evidence="8" id="KW-1185">Reference proteome</keyword>
<dbReference type="Pfam" id="PF00250">
    <property type="entry name" value="Forkhead"/>
    <property type="match status" value="1"/>
</dbReference>
<evidence type="ECO:0000256" key="2">
    <source>
        <dbReference type="ARBA" id="ARBA00023242"/>
    </source>
</evidence>
<evidence type="ECO:0000256" key="3">
    <source>
        <dbReference type="PROSITE-ProRule" id="PRU00089"/>
    </source>
</evidence>
<feature type="region of interest" description="Disordered" evidence="4">
    <location>
        <begin position="433"/>
        <end position="453"/>
    </location>
</feature>
<dbReference type="PRINTS" id="PR00053">
    <property type="entry name" value="FORKHEAD"/>
</dbReference>
<dbReference type="InterPro" id="IPR001766">
    <property type="entry name" value="Fork_head_dom"/>
</dbReference>
<dbReference type="EMBL" id="CP144526">
    <property type="protein sequence ID" value="WWC72291.1"/>
    <property type="molecule type" value="Genomic_DNA"/>
</dbReference>
<dbReference type="GeneID" id="30173448"/>
<sequence>MAVGNQKHFSGVGIASPTRSSPRKSSNPHTINKLYPTPLSMSPSTASTISISTSAGVGINGGNTIGTLRFPPSFDPNHPSSRYHNQNYTPFSPYRPGEYGRSERGLASDRTKIERKLFDDDDDDDVAVEDNEIKRDENKLVVDTPKKEGSSPLAPAFQAKMVLRNGASIDLISWLRTNFHHLPPPHTVLTPCMPLNGIRHLLLERFPRAPEVEEISKAVLAAFPHSQWDYPTGTSSEPPNIRGLVWHGKDITDEDDVEDSAKPPIRSSSGPVTRKISSTINTELNGTKQTSRSPTQSTLVSPISSSKRHLPDTPARSVLEEFAEIATLADKTPTLKAKSLPDDDGMNSEYQLDEAVDQLNKDFMNRNHRKRHASQSPDFELGHRRRASTSDKLHGLLAAAEAVEGSPITSVLNLNQKTSHGHKRRRTIGGIGSARELMGGPSSSYRKNRLSRGTLSPPISGRFNGFLPSTIQENDYVVPLNDTTHNEQEDYREEDAISNSIPLKGRAPTSSSTSQSSIVSSIIPSSTLAGPSTTTNGSGRKVNELPTEGDAPGYDCKPPYPYHEMIRHAIENAPDCRLQLSQIYSSIADRFPFFKTLDEKKTAGWQNSIRHNLSLKKMFVRVNKPDGIPDDSGGKGGWWTVQPGVPDEGRPGRKAKAKKAKADQEGDGGEEHNDDGEGNTSMDVDYQNIIPEQNSILTTHHNGYTEEQNDITKGMIERRYNQQQDQVRMILPQIQYDITNSQGFLDEKSNGQNNDTQISIHEAI</sequence>
<feature type="compositionally biased region" description="Polar residues" evidence="4">
    <location>
        <begin position="750"/>
        <end position="764"/>
    </location>
</feature>
<dbReference type="InterPro" id="IPR036390">
    <property type="entry name" value="WH_DNA-bd_sf"/>
</dbReference>
<feature type="compositionally biased region" description="Polar residues" evidence="4">
    <location>
        <begin position="528"/>
        <end position="538"/>
    </location>
</feature>
<reference evidence="7" key="4">
    <citation type="submission" date="2024-02" db="EMBL/GenBank/DDBJ databases">
        <title>Comparative genomics of Cryptococcus and Kwoniella reveals pathogenesis evolution and contrasting modes of karyotype evolution via chromosome fusion or intercentromeric recombination.</title>
        <authorList>
            <person name="Coelho M.A."/>
            <person name="David-Palma M."/>
            <person name="Shea T."/>
            <person name="Bowers K."/>
            <person name="McGinley-Smith S."/>
            <person name="Mohammad A.W."/>
            <person name="Gnirke A."/>
            <person name="Yurkov A.M."/>
            <person name="Nowrousian M."/>
            <person name="Sun S."/>
            <person name="Cuomo C.A."/>
            <person name="Heitman J."/>
        </authorList>
    </citation>
    <scope>NUCLEOTIDE SEQUENCE</scope>
    <source>
        <strain evidence="7">CBS 10737</strain>
    </source>
</reference>
<feature type="region of interest" description="Disordered" evidence="4">
    <location>
        <begin position="1"/>
        <end position="46"/>
    </location>
</feature>
<dbReference type="Proteomes" id="UP000094020">
    <property type="component" value="Chromosome 8"/>
</dbReference>
<feature type="region of interest" description="Disordered" evidence="4">
    <location>
        <begin position="626"/>
        <end position="683"/>
    </location>
</feature>
<dbReference type="PROSITE" id="PS00658">
    <property type="entry name" value="FORK_HEAD_2"/>
    <property type="match status" value="1"/>
</dbReference>
<evidence type="ECO:0000313" key="8">
    <source>
        <dbReference type="Proteomes" id="UP000094020"/>
    </source>
</evidence>
<protein>
    <submittedName>
        <fullName evidence="6">Forkhead transcription factor 3</fullName>
    </submittedName>
</protein>
<dbReference type="GO" id="GO:0000981">
    <property type="term" value="F:DNA-binding transcription factor activity, RNA polymerase II-specific"/>
    <property type="evidence" value="ECO:0007669"/>
    <property type="project" value="TreeGrafter"/>
</dbReference>
<name>A0A1B9I1G6_9TREE</name>
<accession>A0A1B9I1G6</accession>
<dbReference type="EMBL" id="KI894012">
    <property type="protein sequence ID" value="OCF49386.1"/>
    <property type="molecule type" value="Genomic_DNA"/>
</dbReference>
<keyword evidence="1 3" id="KW-0238">DNA-binding</keyword>
<dbReference type="SUPFAM" id="SSF46785">
    <property type="entry name" value="Winged helix' DNA-binding domain"/>
    <property type="match status" value="1"/>
</dbReference>
<dbReference type="RefSeq" id="XP_019010605.1">
    <property type="nucleotide sequence ID" value="XM_019156803.1"/>
</dbReference>
<reference evidence="7" key="2">
    <citation type="submission" date="2013-07" db="EMBL/GenBank/DDBJ databases">
        <authorList>
            <consortium name="The Broad Institute Genome Sequencing Platform"/>
            <person name="Cuomo C."/>
            <person name="Litvintseva A."/>
            <person name="Chen Y."/>
            <person name="Heitman J."/>
            <person name="Sun S."/>
            <person name="Springer D."/>
            <person name="Dromer F."/>
            <person name="Young S.K."/>
            <person name="Zeng Q."/>
            <person name="Gargeya S."/>
            <person name="Fitzgerald M."/>
            <person name="Abouelleil A."/>
            <person name="Alvarado L."/>
            <person name="Berlin A.M."/>
            <person name="Chapman S.B."/>
            <person name="Dewar J."/>
            <person name="Goldberg J."/>
            <person name="Griggs A."/>
            <person name="Gujja S."/>
            <person name="Hansen M."/>
            <person name="Howarth C."/>
            <person name="Imamovic A."/>
            <person name="Larimer J."/>
            <person name="McCowan C."/>
            <person name="Murphy C."/>
            <person name="Pearson M."/>
            <person name="Priest M."/>
            <person name="Roberts A."/>
            <person name="Saif S."/>
            <person name="Shea T."/>
            <person name="Sykes S."/>
            <person name="Wortman J."/>
            <person name="Nusbaum C."/>
            <person name="Birren B."/>
        </authorList>
    </citation>
    <scope>NUCLEOTIDE SEQUENCE</scope>
    <source>
        <strain evidence="7">CBS 10737</strain>
    </source>
</reference>
<dbReference type="InterPro" id="IPR030456">
    <property type="entry name" value="TF_fork_head_CS_2"/>
</dbReference>
<feature type="DNA-binding region" description="Fork-head" evidence="3">
    <location>
        <begin position="557"/>
        <end position="656"/>
    </location>
</feature>
<dbReference type="AlphaFoldDB" id="A0A1B9I1G6"/>
<dbReference type="STRING" id="1296096.A0A1B9I1G6"/>
<feature type="domain" description="Fork-head" evidence="5">
    <location>
        <begin position="557"/>
        <end position="656"/>
    </location>
</feature>
<evidence type="ECO:0000313" key="6">
    <source>
        <dbReference type="EMBL" id="OCF49386.1"/>
    </source>
</evidence>
<dbReference type="Gene3D" id="1.10.10.10">
    <property type="entry name" value="Winged helix-like DNA-binding domain superfamily/Winged helix DNA-binding domain"/>
    <property type="match status" value="1"/>
</dbReference>
<feature type="region of interest" description="Disordered" evidence="4">
    <location>
        <begin position="68"/>
        <end position="107"/>
    </location>
</feature>
<evidence type="ECO:0000259" key="5">
    <source>
        <dbReference type="PROSITE" id="PS50039"/>
    </source>
</evidence>
<feature type="compositionally biased region" description="Basic and acidic residues" evidence="4">
    <location>
        <begin position="98"/>
        <end position="107"/>
    </location>
</feature>
<dbReference type="PROSITE" id="PS50039">
    <property type="entry name" value="FORK_HEAD_3"/>
    <property type="match status" value="1"/>
</dbReference>
<dbReference type="InterPro" id="IPR036388">
    <property type="entry name" value="WH-like_DNA-bd_sf"/>
</dbReference>
<feature type="compositionally biased region" description="Polar residues" evidence="4">
    <location>
        <begin position="266"/>
        <end position="305"/>
    </location>
</feature>
<dbReference type="PANTHER" id="PTHR11829:SF343">
    <property type="entry name" value="FORK-HEAD DOMAIN-CONTAINING PROTEIN"/>
    <property type="match status" value="1"/>
</dbReference>
<feature type="compositionally biased region" description="Low complexity" evidence="4">
    <location>
        <begin position="509"/>
        <end position="527"/>
    </location>
</feature>
<feature type="compositionally biased region" description="Polar residues" evidence="4">
    <location>
        <begin position="17"/>
        <end position="30"/>
    </location>
</feature>
<feature type="region of interest" description="Disordered" evidence="4">
    <location>
        <begin position="253"/>
        <end position="314"/>
    </location>
</feature>
<proteinExistence type="predicted"/>
<dbReference type="SMART" id="SM00339">
    <property type="entry name" value="FH"/>
    <property type="match status" value="1"/>
</dbReference>
<dbReference type="PANTHER" id="PTHR11829">
    <property type="entry name" value="FORKHEAD BOX PROTEIN"/>
    <property type="match status" value="1"/>
</dbReference>
<evidence type="ECO:0000256" key="1">
    <source>
        <dbReference type="ARBA" id="ARBA00023125"/>
    </source>
</evidence>
<organism evidence="6">
    <name type="scientific">Kwoniella pini CBS 10737</name>
    <dbReference type="NCBI Taxonomy" id="1296096"/>
    <lineage>
        <taxon>Eukaryota</taxon>
        <taxon>Fungi</taxon>
        <taxon>Dikarya</taxon>
        <taxon>Basidiomycota</taxon>
        <taxon>Agaricomycotina</taxon>
        <taxon>Tremellomycetes</taxon>
        <taxon>Tremellales</taxon>
        <taxon>Cryptococcaceae</taxon>
        <taxon>Kwoniella</taxon>
    </lineage>
</organism>
<dbReference type="KEGG" id="kpin:30173448"/>
<feature type="compositionally biased region" description="Polar residues" evidence="4">
    <location>
        <begin position="78"/>
        <end position="90"/>
    </location>
</feature>
<dbReference type="GO" id="GO:0005634">
    <property type="term" value="C:nucleus"/>
    <property type="evidence" value="ECO:0007669"/>
    <property type="project" value="UniProtKB-SubCell"/>
</dbReference>
<evidence type="ECO:0000313" key="7">
    <source>
        <dbReference type="EMBL" id="WWC72291.1"/>
    </source>
</evidence>
<comment type="subcellular location">
    <subcellularLocation>
        <location evidence="3">Nucleus</location>
    </subcellularLocation>
</comment>
<dbReference type="GO" id="GO:0000978">
    <property type="term" value="F:RNA polymerase II cis-regulatory region sequence-specific DNA binding"/>
    <property type="evidence" value="ECO:0007669"/>
    <property type="project" value="TreeGrafter"/>
</dbReference>
<reference evidence="6" key="3">
    <citation type="submission" date="2016-07" db="EMBL/GenBank/DDBJ databases">
        <title>Evolution of pathogenesis and genome organization in the Tremellales.</title>
        <authorList>
            <person name="Cuomo C."/>
            <person name="Litvintseva A."/>
            <person name="Heitman J."/>
            <person name="Chen Y."/>
            <person name="Sun S."/>
            <person name="Springer D."/>
            <person name="Dromer F."/>
            <person name="Young S."/>
            <person name="Zeng Q."/>
            <person name="Chapman S."/>
            <person name="Gujja S."/>
            <person name="Saif S."/>
            <person name="Birren B."/>
        </authorList>
    </citation>
    <scope>NUCLEOTIDE SEQUENCE</scope>
    <source>
        <strain evidence="6">CBS 10737</strain>
    </source>
</reference>
<feature type="region of interest" description="Disordered" evidence="4">
    <location>
        <begin position="485"/>
        <end position="555"/>
    </location>
</feature>